<dbReference type="InterPro" id="IPR011008">
    <property type="entry name" value="Dimeric_a/b-barrel"/>
</dbReference>
<feature type="domain" description="ABM" evidence="2">
    <location>
        <begin position="111"/>
        <end position="182"/>
    </location>
</feature>
<dbReference type="EMBL" id="FOAW01000019">
    <property type="protein sequence ID" value="SEL99719.1"/>
    <property type="molecule type" value="Genomic_DNA"/>
</dbReference>
<evidence type="ECO:0000256" key="1">
    <source>
        <dbReference type="SAM" id="Phobius"/>
    </source>
</evidence>
<reference evidence="4" key="1">
    <citation type="submission" date="2016-10" db="EMBL/GenBank/DDBJ databases">
        <authorList>
            <person name="Varghese N."/>
            <person name="Submissions S."/>
        </authorList>
    </citation>
    <scope>NUCLEOTIDE SEQUENCE [LARGE SCALE GENOMIC DNA]</scope>
    <source>
        <strain evidence="4">DSM 44675</strain>
    </source>
</reference>
<dbReference type="Proteomes" id="UP000198677">
    <property type="component" value="Unassembled WGS sequence"/>
</dbReference>
<feature type="transmembrane region" description="Helical" evidence="1">
    <location>
        <begin position="250"/>
        <end position="274"/>
    </location>
</feature>
<keyword evidence="1" id="KW-0812">Transmembrane</keyword>
<dbReference type="Gene3D" id="3.30.70.100">
    <property type="match status" value="2"/>
</dbReference>
<evidence type="ECO:0000313" key="4">
    <source>
        <dbReference type="Proteomes" id="UP000198677"/>
    </source>
</evidence>
<dbReference type="RefSeq" id="WP_072753152.1">
    <property type="nucleotide sequence ID" value="NZ_FOAW01000019.1"/>
</dbReference>
<feature type="transmembrane region" description="Helical" evidence="1">
    <location>
        <begin position="226"/>
        <end position="244"/>
    </location>
</feature>
<keyword evidence="1" id="KW-0472">Membrane</keyword>
<gene>
    <name evidence="3" type="ORF">SAMN05444583_11925</name>
</gene>
<evidence type="ECO:0000313" key="3">
    <source>
        <dbReference type="EMBL" id="SEL99719.1"/>
    </source>
</evidence>
<accession>A0A1H7USI6</accession>
<evidence type="ECO:0000259" key="2">
    <source>
        <dbReference type="Pfam" id="PF03992"/>
    </source>
</evidence>
<protein>
    <recommendedName>
        <fullName evidence="2">ABM domain-containing protein</fullName>
    </recommendedName>
</protein>
<proteinExistence type="predicted"/>
<name>A0A1H7USI6_9NOCA</name>
<dbReference type="PANTHER" id="PTHR40057:SF1">
    <property type="entry name" value="SLR1162 PROTEIN"/>
    <property type="match status" value="1"/>
</dbReference>
<dbReference type="AlphaFoldDB" id="A0A1H7USI6"/>
<keyword evidence="4" id="KW-1185">Reference proteome</keyword>
<dbReference type="PANTHER" id="PTHR40057">
    <property type="entry name" value="SLR1162 PROTEIN"/>
    <property type="match status" value="1"/>
</dbReference>
<feature type="transmembrane region" description="Helical" evidence="1">
    <location>
        <begin position="295"/>
        <end position="315"/>
    </location>
</feature>
<keyword evidence="1" id="KW-1133">Transmembrane helix</keyword>
<dbReference type="InterPro" id="IPR038762">
    <property type="entry name" value="ABM_predict"/>
</dbReference>
<dbReference type="InterPro" id="IPR007138">
    <property type="entry name" value="ABM_dom"/>
</dbReference>
<dbReference type="Pfam" id="PF03992">
    <property type="entry name" value="ABM"/>
    <property type="match status" value="1"/>
</dbReference>
<sequence>MEAEEHVRDTATVIIGQRVRAGSEAAFKTWQEEINVAASQYAGFLGAQIAAPTAVQPDWVVVYRFDSVANVQAWLNSATRQGWLDRGQQYLDGPATQQVITGGSRPTDQLVTVVVTHRVRPDSIDAFIEWQDRMRLAERKFEGFRGSELFRPIEGVQDEWTALYRYDNAANLFTWLTSTKRQQLLAEGEKFHEFSSHTVDNSFGSWFAFDEKGNEAPPPSDVKTSIAVWVGLYPTVVLIALALAPLKMPLWLGLLVGNLLSSFAMTFVTMPRYVNRLLGRWLRPPPDALELRSNLRGIAVVAGAMAFWVVVFYLVTRQFWTLP</sequence>
<dbReference type="SUPFAM" id="SSF54909">
    <property type="entry name" value="Dimeric alpha+beta barrel"/>
    <property type="match status" value="2"/>
</dbReference>
<organism evidence="3 4">
    <name type="scientific">Rhodococcus maanshanensis</name>
    <dbReference type="NCBI Taxonomy" id="183556"/>
    <lineage>
        <taxon>Bacteria</taxon>
        <taxon>Bacillati</taxon>
        <taxon>Actinomycetota</taxon>
        <taxon>Actinomycetes</taxon>
        <taxon>Mycobacteriales</taxon>
        <taxon>Nocardiaceae</taxon>
        <taxon>Rhodococcus</taxon>
    </lineage>
</organism>